<feature type="domain" description="LysM" evidence="3">
    <location>
        <begin position="19"/>
        <end position="67"/>
    </location>
</feature>
<dbReference type="PANTHER" id="PTHR34700">
    <property type="entry name" value="POTASSIUM BINDING PROTEIN KBP"/>
    <property type="match status" value="1"/>
</dbReference>
<dbReference type="InterPro" id="IPR052196">
    <property type="entry name" value="Bact_Kbp"/>
</dbReference>
<dbReference type="RefSeq" id="WP_073301996.1">
    <property type="nucleotide sequence ID" value="NZ_FRAW01000002.1"/>
</dbReference>
<name>A0A1M6QBR0_9BACT</name>
<evidence type="ECO:0000256" key="1">
    <source>
        <dbReference type="SAM" id="MobiDB-lite"/>
    </source>
</evidence>
<dbReference type="Proteomes" id="UP000184275">
    <property type="component" value="Unassembled WGS sequence"/>
</dbReference>
<dbReference type="SUPFAM" id="SSF54106">
    <property type="entry name" value="LysM domain"/>
    <property type="match status" value="1"/>
</dbReference>
<dbReference type="AlphaFoldDB" id="A0A1M6QBR0"/>
<organism evidence="4 5">
    <name type="scientific">Fibrobacter intestinalis</name>
    <dbReference type="NCBI Taxonomy" id="28122"/>
    <lineage>
        <taxon>Bacteria</taxon>
        <taxon>Pseudomonadati</taxon>
        <taxon>Fibrobacterota</taxon>
        <taxon>Fibrobacteria</taxon>
        <taxon>Fibrobacterales</taxon>
        <taxon>Fibrobacteraceae</taxon>
        <taxon>Fibrobacter</taxon>
    </lineage>
</organism>
<dbReference type="InterPro" id="IPR036779">
    <property type="entry name" value="LysM_dom_sf"/>
</dbReference>
<sequence>MRLIKYISVTLALAALAASAYFVKEGDTLWDISDEYLNDPFAWPDLWENNKHIQDPHWIYPGDSIYLGSAPDTSVKPEPKKPSAPCATAAPDSTLPKGVSIPSGCLGDENNNFAKKLGKLANDSSHQKQKRPARKGTSYFYSQRAQPKLFNGYYQILAPVVTHPDSLKADPDWFTIRSGEKREPLVHTVEKEVVVGIGMNTPQKAKVGDMVEIWDTRRVDLPKTKIRAKEDGAILRFAGLARITDVGDTLSRAIIIQTMREIKMEYAKARLQKPFAPINVNGYSRIQSVAVKDMALIRFTLGKNLVIGPYEYVLIDQGSDNGYSLGDGVAIWERDRSDSLIPPRLLARGLVTRLNKENAIILIRESYYSDRRIEFGNLVSITHKVQLAK</sequence>
<dbReference type="Gene3D" id="3.10.350.10">
    <property type="entry name" value="LysM domain"/>
    <property type="match status" value="1"/>
</dbReference>
<feature type="chain" id="PRO_5012635752" evidence="2">
    <location>
        <begin position="21"/>
        <end position="389"/>
    </location>
</feature>
<reference evidence="5" key="1">
    <citation type="submission" date="2016-11" db="EMBL/GenBank/DDBJ databases">
        <authorList>
            <person name="Varghese N."/>
            <person name="Submissions S."/>
        </authorList>
    </citation>
    <scope>NUCLEOTIDE SEQUENCE [LARGE SCALE GENOMIC DNA]</scope>
    <source>
        <strain evidence="5">UWOS</strain>
    </source>
</reference>
<dbReference type="PANTHER" id="PTHR34700:SF4">
    <property type="entry name" value="PHAGE-LIKE ELEMENT PBSX PROTEIN XKDP"/>
    <property type="match status" value="1"/>
</dbReference>
<dbReference type="CDD" id="cd00118">
    <property type="entry name" value="LysM"/>
    <property type="match status" value="1"/>
</dbReference>
<protein>
    <submittedName>
        <fullName evidence="4">LysM domain-containing protein</fullName>
    </submittedName>
</protein>
<proteinExistence type="predicted"/>
<keyword evidence="2" id="KW-0732">Signal</keyword>
<accession>A0A1M6QBR0</accession>
<dbReference type="PROSITE" id="PS51782">
    <property type="entry name" value="LYSM"/>
    <property type="match status" value="1"/>
</dbReference>
<evidence type="ECO:0000313" key="5">
    <source>
        <dbReference type="Proteomes" id="UP000184275"/>
    </source>
</evidence>
<feature type="region of interest" description="Disordered" evidence="1">
    <location>
        <begin position="71"/>
        <end position="92"/>
    </location>
</feature>
<evidence type="ECO:0000259" key="3">
    <source>
        <dbReference type="PROSITE" id="PS51782"/>
    </source>
</evidence>
<dbReference type="InterPro" id="IPR018392">
    <property type="entry name" value="LysM"/>
</dbReference>
<dbReference type="EMBL" id="FRAW01000002">
    <property type="protein sequence ID" value="SHK17523.1"/>
    <property type="molecule type" value="Genomic_DNA"/>
</dbReference>
<evidence type="ECO:0000313" key="4">
    <source>
        <dbReference type="EMBL" id="SHK17523.1"/>
    </source>
</evidence>
<keyword evidence="5" id="KW-1185">Reference proteome</keyword>
<feature type="signal peptide" evidence="2">
    <location>
        <begin position="1"/>
        <end position="20"/>
    </location>
</feature>
<dbReference type="Pfam" id="PF01476">
    <property type="entry name" value="LysM"/>
    <property type="match status" value="1"/>
</dbReference>
<evidence type="ECO:0000256" key="2">
    <source>
        <dbReference type="SAM" id="SignalP"/>
    </source>
</evidence>
<gene>
    <name evidence="4" type="ORF">SAMN05720469_10230</name>
</gene>